<feature type="repeat" description="ANK" evidence="3">
    <location>
        <begin position="41"/>
        <end position="73"/>
    </location>
</feature>
<protein>
    <submittedName>
        <fullName evidence="5">ANKR6 protein</fullName>
    </submittedName>
</protein>
<sequence length="729" mass="80470">MSQQDVVAVLSERLLVAAYKGQVENVVQLINRGAKVAVTKHGRTPLHLAAHKGHLHVVQVLLKAGCDLDIQDDGDQTALHRAAVVGNTDIIATLIQEGCALDRQDKDGNTALHEACWHGFSQSAKVLVKAGANVLAKNKAGNTPLHLACQNSHSQSTRVLLLGGSRADLKNNAGDTCLHVAARYNHLPIIRVLLSAFCSVHEKNQAGDTALHVAAALNHKKVVKLLLEAGADASVVNNAGQTPLEVARQHNNPEVALLLTKASQVSRFNRGRSLRKKRERLKEERRAQSVPRDEVVQSKGSVSAADDTPSSDQPPERKNNLKDKPRSASPDPKGKKSKKKKPKEKVSALSDPISPADQQTLPQPQKNVPKRRSKHHCSSPPPPHEVRAYQLYTLYRGKDGKVMQAPINGCRCEPLINKLENQLEATVEEIKAELGTVQDKMNIKLGQMESKTQHQLRVLDKLMAERLSAERTECLHRLQQHTELEKSEGEKRQISLVDELKTWCLLKIQNLELKLSGDSRSSRPKSTLSTCESLTETLDTDNNPHSTEQQVVAGGPVSSSAPAQDVRPKDKAVSASTFHRFQQELPSSELLGSKLRHVKVQAALQPLTEPAKTEPQSFIDKGTQTKKSSKSGQSRHRALHHTGAQQGQEQQPSALPAPPLRDTSQALEITQYFFEAVSTQMEKWYERKIEEARCQANQRAQQDKAALKEHIKCLEEELCKLRTKVQKES</sequence>
<dbReference type="PANTHER" id="PTHR24166:SF48">
    <property type="entry name" value="PROTEIN VAPYRIN"/>
    <property type="match status" value="1"/>
</dbReference>
<feature type="compositionally biased region" description="Basic and acidic residues" evidence="4">
    <location>
        <begin position="314"/>
        <end position="326"/>
    </location>
</feature>
<evidence type="ECO:0000313" key="6">
    <source>
        <dbReference type="Proteomes" id="UP000542358"/>
    </source>
</evidence>
<evidence type="ECO:0000256" key="4">
    <source>
        <dbReference type="SAM" id="MobiDB-lite"/>
    </source>
</evidence>
<feature type="repeat" description="ANK" evidence="3">
    <location>
        <begin position="107"/>
        <end position="139"/>
    </location>
</feature>
<dbReference type="InterPro" id="IPR050889">
    <property type="entry name" value="Dendritic_Spine_Reg/Scaffold"/>
</dbReference>
<feature type="compositionally biased region" description="Polar residues" evidence="4">
    <location>
        <begin position="643"/>
        <end position="653"/>
    </location>
</feature>
<feature type="repeat" description="ANK" evidence="3">
    <location>
        <begin position="140"/>
        <end position="172"/>
    </location>
</feature>
<dbReference type="Pfam" id="PF12796">
    <property type="entry name" value="Ank_2"/>
    <property type="match status" value="2"/>
</dbReference>
<reference evidence="5 6" key="1">
    <citation type="submission" date="2019-09" db="EMBL/GenBank/DDBJ databases">
        <title>Bird 10,000 Genomes (B10K) Project - Family phase.</title>
        <authorList>
            <person name="Zhang G."/>
        </authorList>
    </citation>
    <scope>NUCLEOTIDE SEQUENCE [LARGE SCALE GENOMIC DNA]</scope>
    <source>
        <strain evidence="5">B10K-DU-029-42</strain>
        <tissue evidence="5">Muscle</tissue>
    </source>
</reference>
<dbReference type="SUPFAM" id="SSF48403">
    <property type="entry name" value="Ankyrin repeat"/>
    <property type="match status" value="1"/>
</dbReference>
<feature type="compositionally biased region" description="Low complexity" evidence="4">
    <location>
        <begin position="526"/>
        <end position="541"/>
    </location>
</feature>
<dbReference type="FunFam" id="1.25.40.20:FF:000357">
    <property type="entry name" value="ankyrin repeat domain-containing protein 6 isoform X1"/>
    <property type="match status" value="1"/>
</dbReference>
<accession>A0A7K6KHT2</accession>
<dbReference type="FunFam" id="1.25.40.20:FF:000122">
    <property type="entry name" value="ankyrin repeat domain-containing protein 6"/>
    <property type="match status" value="1"/>
</dbReference>
<dbReference type="Pfam" id="PF13637">
    <property type="entry name" value="Ank_4"/>
    <property type="match status" value="1"/>
</dbReference>
<keyword evidence="2 3" id="KW-0040">ANK repeat</keyword>
<organism evidence="5 6">
    <name type="scientific">Oreocharis arfaki</name>
    <name type="common">tit berrypecker</name>
    <dbReference type="NCBI Taxonomy" id="979223"/>
    <lineage>
        <taxon>Eukaryota</taxon>
        <taxon>Metazoa</taxon>
        <taxon>Chordata</taxon>
        <taxon>Craniata</taxon>
        <taxon>Vertebrata</taxon>
        <taxon>Euteleostomi</taxon>
        <taxon>Archelosauria</taxon>
        <taxon>Archosauria</taxon>
        <taxon>Dinosauria</taxon>
        <taxon>Saurischia</taxon>
        <taxon>Theropoda</taxon>
        <taxon>Coelurosauria</taxon>
        <taxon>Aves</taxon>
        <taxon>Neognathae</taxon>
        <taxon>Neoaves</taxon>
        <taxon>Telluraves</taxon>
        <taxon>Australaves</taxon>
        <taxon>Passeriformes</taxon>
        <taxon>Passeroidea</taxon>
        <taxon>Paramythiidae</taxon>
        <taxon>Oreocharis</taxon>
    </lineage>
</organism>
<dbReference type="EMBL" id="VZRR01011317">
    <property type="protein sequence ID" value="NWW11652.1"/>
    <property type="molecule type" value="Genomic_DNA"/>
</dbReference>
<feature type="compositionally biased region" description="Polar residues" evidence="4">
    <location>
        <begin position="356"/>
        <end position="366"/>
    </location>
</feature>
<feature type="region of interest" description="Disordered" evidence="4">
    <location>
        <begin position="516"/>
        <end position="577"/>
    </location>
</feature>
<evidence type="ECO:0000256" key="2">
    <source>
        <dbReference type="ARBA" id="ARBA00023043"/>
    </source>
</evidence>
<keyword evidence="1" id="KW-0677">Repeat</keyword>
<feature type="non-terminal residue" evidence="5">
    <location>
        <position position="729"/>
    </location>
</feature>
<feature type="compositionally biased region" description="Basic residues" evidence="4">
    <location>
        <begin position="627"/>
        <end position="640"/>
    </location>
</feature>
<evidence type="ECO:0000256" key="1">
    <source>
        <dbReference type="ARBA" id="ARBA00022737"/>
    </source>
</evidence>
<dbReference type="PROSITE" id="PS50297">
    <property type="entry name" value="ANK_REP_REGION"/>
    <property type="match status" value="6"/>
</dbReference>
<dbReference type="PROSITE" id="PS50088">
    <property type="entry name" value="ANK_REPEAT"/>
    <property type="match status" value="6"/>
</dbReference>
<dbReference type="SMART" id="SM00248">
    <property type="entry name" value="ANK"/>
    <property type="match status" value="8"/>
</dbReference>
<dbReference type="InterPro" id="IPR036770">
    <property type="entry name" value="Ankyrin_rpt-contain_sf"/>
</dbReference>
<dbReference type="InterPro" id="IPR002110">
    <property type="entry name" value="Ankyrin_rpt"/>
</dbReference>
<gene>
    <name evidence="5" type="primary">Ankrd6</name>
    <name evidence="5" type="ORF">OREARF_R04919</name>
</gene>
<feature type="region of interest" description="Disordered" evidence="4">
    <location>
        <begin position="606"/>
        <end position="660"/>
    </location>
</feature>
<name>A0A7K6KHT2_9PASE</name>
<feature type="repeat" description="ANK" evidence="3">
    <location>
        <begin position="206"/>
        <end position="238"/>
    </location>
</feature>
<feature type="repeat" description="ANK" evidence="3">
    <location>
        <begin position="173"/>
        <end position="205"/>
    </location>
</feature>
<feature type="repeat" description="ANK" evidence="3">
    <location>
        <begin position="74"/>
        <end position="106"/>
    </location>
</feature>
<feature type="compositionally biased region" description="Basic residues" evidence="4">
    <location>
        <begin position="368"/>
        <end position="377"/>
    </location>
</feature>
<feature type="compositionally biased region" description="Basic and acidic residues" evidence="4">
    <location>
        <begin position="280"/>
        <end position="296"/>
    </location>
</feature>
<dbReference type="AlphaFoldDB" id="A0A7K6KHT2"/>
<comment type="caution">
    <text evidence="5">The sequence shown here is derived from an EMBL/GenBank/DDBJ whole genome shotgun (WGS) entry which is preliminary data.</text>
</comment>
<keyword evidence="6" id="KW-1185">Reference proteome</keyword>
<feature type="region of interest" description="Disordered" evidence="4">
    <location>
        <begin position="269"/>
        <end position="385"/>
    </location>
</feature>
<dbReference type="PANTHER" id="PTHR24166">
    <property type="entry name" value="ROLLING PEBBLES, ISOFORM B"/>
    <property type="match status" value="1"/>
</dbReference>
<dbReference type="Proteomes" id="UP000542358">
    <property type="component" value="Unassembled WGS sequence"/>
</dbReference>
<feature type="non-terminal residue" evidence="5">
    <location>
        <position position="1"/>
    </location>
</feature>
<evidence type="ECO:0000313" key="5">
    <source>
        <dbReference type="EMBL" id="NWW11652.1"/>
    </source>
</evidence>
<dbReference type="Pfam" id="PF00023">
    <property type="entry name" value="Ank"/>
    <property type="match status" value="1"/>
</dbReference>
<proteinExistence type="predicted"/>
<dbReference type="PRINTS" id="PR01415">
    <property type="entry name" value="ANKYRIN"/>
</dbReference>
<dbReference type="Gene3D" id="1.25.40.20">
    <property type="entry name" value="Ankyrin repeat-containing domain"/>
    <property type="match status" value="3"/>
</dbReference>
<feature type="compositionally biased region" description="Basic residues" evidence="4">
    <location>
        <begin position="269"/>
        <end position="279"/>
    </location>
</feature>
<evidence type="ECO:0000256" key="3">
    <source>
        <dbReference type="PROSITE-ProRule" id="PRU00023"/>
    </source>
</evidence>